<protein>
    <submittedName>
        <fullName evidence="3">Histone deacetylase</fullName>
    </submittedName>
</protein>
<proteinExistence type="inferred from homology"/>
<dbReference type="InterPro" id="IPR023801">
    <property type="entry name" value="His_deacetylse_dom"/>
</dbReference>
<dbReference type="EMBL" id="JAPHEH010000001">
    <property type="protein sequence ID" value="MDG4475566.1"/>
    <property type="molecule type" value="Genomic_DNA"/>
</dbReference>
<dbReference type="GO" id="GO:0040029">
    <property type="term" value="P:epigenetic regulation of gene expression"/>
    <property type="evidence" value="ECO:0007669"/>
    <property type="project" value="TreeGrafter"/>
</dbReference>
<dbReference type="SUPFAM" id="SSF52768">
    <property type="entry name" value="Arginase/deacetylase"/>
    <property type="match status" value="1"/>
</dbReference>
<evidence type="ECO:0000313" key="3">
    <source>
        <dbReference type="EMBL" id="MDG4475566.1"/>
    </source>
</evidence>
<gene>
    <name evidence="3" type="ORF">OLX77_05250</name>
</gene>
<sequence>MRRKTAVLKDPLFLEHDPGYDHVESPERLTAIYQALARPEETGAYLFPECEPAGYDDLALNHTPAYIERVAETAGKQFDALDPDTHTSPRSYEAAVLAAGAVITGLKLVAAGQADNAAALVRPPGHHAEADIARGFCLFNNVAIGARYGLKHLGMERILIFDWDLHHGNGTQHSFYDTDEVLYCSTHQYPYYPGTGSLAETGAGKGKGYTLNVPLPGGQGDQDFARIMNELIAPVARQYKPDCLMVSAGYDTHVSDPLGTMAVTTTGFAYMTKVMVDLAAELCDGRLVLVLEGGYFLQGLADGVLASLHEMAGTGELSPAACTALTQTKRALPALDAALATAKKHWTF</sequence>
<evidence type="ECO:0000256" key="1">
    <source>
        <dbReference type="ARBA" id="ARBA00005947"/>
    </source>
</evidence>
<dbReference type="Proteomes" id="UP001154240">
    <property type="component" value="Unassembled WGS sequence"/>
</dbReference>
<dbReference type="RefSeq" id="WP_307632539.1">
    <property type="nucleotide sequence ID" value="NZ_JAPHEH010000001.1"/>
</dbReference>
<dbReference type="CDD" id="cd09992">
    <property type="entry name" value="HDAC_classII"/>
    <property type="match status" value="1"/>
</dbReference>
<name>A0A9X4RL05_9BACT</name>
<comment type="caution">
    <text evidence="3">The sequence shown here is derived from an EMBL/GenBank/DDBJ whole genome shotgun (WGS) entry which is preliminary data.</text>
</comment>
<dbReference type="InterPro" id="IPR000286">
    <property type="entry name" value="HDACs"/>
</dbReference>
<dbReference type="Pfam" id="PF00850">
    <property type="entry name" value="Hist_deacetyl"/>
    <property type="match status" value="1"/>
</dbReference>
<dbReference type="AlphaFoldDB" id="A0A9X4RL05"/>
<dbReference type="GO" id="GO:0004407">
    <property type="term" value="F:histone deacetylase activity"/>
    <property type="evidence" value="ECO:0007669"/>
    <property type="project" value="TreeGrafter"/>
</dbReference>
<keyword evidence="4" id="KW-1185">Reference proteome</keyword>
<dbReference type="Gene3D" id="3.40.800.20">
    <property type="entry name" value="Histone deacetylase domain"/>
    <property type="match status" value="1"/>
</dbReference>
<comment type="similarity">
    <text evidence="1">Belongs to the histone deacetylase family.</text>
</comment>
<evidence type="ECO:0000313" key="4">
    <source>
        <dbReference type="Proteomes" id="UP001154240"/>
    </source>
</evidence>
<organism evidence="3 4">
    <name type="scientific">Thiovibrio frasassiensis</name>
    <dbReference type="NCBI Taxonomy" id="2984131"/>
    <lineage>
        <taxon>Bacteria</taxon>
        <taxon>Pseudomonadati</taxon>
        <taxon>Thermodesulfobacteriota</taxon>
        <taxon>Desulfobulbia</taxon>
        <taxon>Desulfobulbales</taxon>
        <taxon>Thiovibrionaceae</taxon>
        <taxon>Thiovibrio</taxon>
    </lineage>
</organism>
<reference evidence="3" key="1">
    <citation type="journal article" date="2022" name="bioRxiv">
        <title>Thiovibrio frasassiensisgen. nov., sp. nov., an autotrophic, elemental sulfur disproportionating bacterium isolated from sulfidic karst sediment, and proposal of Thiovibrionaceae fam. nov.</title>
        <authorList>
            <person name="Aronson H."/>
            <person name="Thomas C."/>
            <person name="Bhattacharyya M."/>
            <person name="Eckstein S."/>
            <person name="Jensen S."/>
            <person name="Barco R."/>
            <person name="Macalady J."/>
            <person name="Amend J."/>
        </authorList>
    </citation>
    <scope>NUCLEOTIDE SEQUENCE</scope>
    <source>
        <strain evidence="3">RS19-109</strain>
    </source>
</reference>
<dbReference type="InterPro" id="IPR023696">
    <property type="entry name" value="Ureohydrolase_dom_sf"/>
</dbReference>
<feature type="domain" description="Histone deacetylase" evidence="2">
    <location>
        <begin position="22"/>
        <end position="309"/>
    </location>
</feature>
<evidence type="ECO:0000259" key="2">
    <source>
        <dbReference type="Pfam" id="PF00850"/>
    </source>
</evidence>
<dbReference type="PANTHER" id="PTHR10625:SF10">
    <property type="entry name" value="HISTONE DEACETYLASE HDAC1"/>
    <property type="match status" value="1"/>
</dbReference>
<dbReference type="InterPro" id="IPR037138">
    <property type="entry name" value="His_deacetylse_dom_sf"/>
</dbReference>
<accession>A0A9X4RL05</accession>
<reference evidence="3" key="2">
    <citation type="submission" date="2022-10" db="EMBL/GenBank/DDBJ databases">
        <authorList>
            <person name="Aronson H.S."/>
        </authorList>
    </citation>
    <scope>NUCLEOTIDE SEQUENCE</scope>
    <source>
        <strain evidence="3">RS19-109</strain>
    </source>
</reference>
<dbReference type="PRINTS" id="PR01270">
    <property type="entry name" value="HDASUPER"/>
</dbReference>
<dbReference type="PANTHER" id="PTHR10625">
    <property type="entry name" value="HISTONE DEACETYLASE HDAC1-RELATED"/>
    <property type="match status" value="1"/>
</dbReference>